<evidence type="ECO:0000256" key="4">
    <source>
        <dbReference type="ARBA" id="ARBA00022989"/>
    </source>
</evidence>
<evidence type="ECO:0000256" key="6">
    <source>
        <dbReference type="SAM" id="Phobius"/>
    </source>
</evidence>
<evidence type="ECO:0000256" key="5">
    <source>
        <dbReference type="ARBA" id="ARBA00023136"/>
    </source>
</evidence>
<comment type="caution">
    <text evidence="7">The sequence shown here is derived from an EMBL/GenBank/DDBJ whole genome shotgun (WGS) entry which is preliminary data.</text>
</comment>
<feature type="transmembrane region" description="Helical" evidence="6">
    <location>
        <begin position="236"/>
        <end position="254"/>
    </location>
</feature>
<gene>
    <name evidence="7" type="ORF">G6F51_002885</name>
</gene>
<keyword evidence="5 6" id="KW-0472">Membrane</keyword>
<dbReference type="Gene3D" id="1.20.1740.10">
    <property type="entry name" value="Amino acid/polyamine transporter I"/>
    <property type="match status" value="1"/>
</dbReference>
<dbReference type="AlphaFoldDB" id="A0A9P6YJP7"/>
<name>A0A9P6YJP7_RHIOR</name>
<feature type="transmembrane region" description="Helical" evidence="6">
    <location>
        <begin position="109"/>
        <end position="133"/>
    </location>
</feature>
<dbReference type="OrthoDB" id="10054429at2759"/>
<dbReference type="GO" id="GO:0016020">
    <property type="term" value="C:membrane"/>
    <property type="evidence" value="ECO:0007669"/>
    <property type="project" value="UniProtKB-SubCell"/>
</dbReference>
<dbReference type="Pfam" id="PF13520">
    <property type="entry name" value="AA_permease_2"/>
    <property type="match status" value="1"/>
</dbReference>
<keyword evidence="3 6" id="KW-0812">Transmembrane</keyword>
<dbReference type="Proteomes" id="UP000717996">
    <property type="component" value="Unassembled WGS sequence"/>
</dbReference>
<accession>A0A9P6YJP7</accession>
<dbReference type="PANTHER" id="PTHR45649">
    <property type="entry name" value="AMINO-ACID PERMEASE BAT1"/>
    <property type="match status" value="1"/>
</dbReference>
<keyword evidence="2" id="KW-0813">Transport</keyword>
<evidence type="ECO:0000313" key="7">
    <source>
        <dbReference type="EMBL" id="KAG1549715.1"/>
    </source>
</evidence>
<evidence type="ECO:0000256" key="2">
    <source>
        <dbReference type="ARBA" id="ARBA00022448"/>
    </source>
</evidence>
<evidence type="ECO:0000313" key="8">
    <source>
        <dbReference type="Proteomes" id="UP000717996"/>
    </source>
</evidence>
<protein>
    <submittedName>
        <fullName evidence="7">Uncharacterized protein</fullName>
    </submittedName>
</protein>
<feature type="transmembrane region" description="Helical" evidence="6">
    <location>
        <begin position="66"/>
        <end position="89"/>
    </location>
</feature>
<sequence length="302" mass="33879">MIAILSYFAPHQQASWVFTHFENETGFDNPIYVFMLGAIGASYSLFGCECAASVNEETQDADMSSPIAIVGSIVVAWIVGLAFLTVLLFSIQDINSILNTSFNMPVAQLFQDAIGTWATLVFLLLIVICQFCTGASTMTIASRQIYALARDNATPFSFTLKYINARRLPENAVLFTFALTCFIVLPFPLSDHLFDTIVSATTITVHFSYAMVLGCRLIDQRKRKGRFDLGKWSFPINLLAFFYTLFAVFAFLLPTSWPITWDTANYSGVGLLMITLTTGFFWFMWGQYRYQGPLDTTDDVHQ</sequence>
<feature type="transmembrane region" description="Helical" evidence="6">
    <location>
        <begin position="196"/>
        <end position="215"/>
    </location>
</feature>
<feature type="transmembrane region" description="Helical" evidence="6">
    <location>
        <begin position="266"/>
        <end position="285"/>
    </location>
</feature>
<keyword evidence="4 6" id="KW-1133">Transmembrane helix</keyword>
<comment type="subcellular location">
    <subcellularLocation>
        <location evidence="1">Membrane</location>
        <topology evidence="1">Multi-pass membrane protein</topology>
    </subcellularLocation>
</comment>
<dbReference type="InterPro" id="IPR002293">
    <property type="entry name" value="AA/rel_permease1"/>
</dbReference>
<feature type="transmembrane region" description="Helical" evidence="6">
    <location>
        <begin position="171"/>
        <end position="190"/>
    </location>
</feature>
<dbReference type="OMA" id="YITILEC"/>
<dbReference type="GO" id="GO:0022857">
    <property type="term" value="F:transmembrane transporter activity"/>
    <property type="evidence" value="ECO:0007669"/>
    <property type="project" value="InterPro"/>
</dbReference>
<proteinExistence type="predicted"/>
<reference evidence="7" key="1">
    <citation type="journal article" date="2020" name="Microb. Genom.">
        <title>Genetic diversity of clinical and environmental Mucorales isolates obtained from an investigation of mucormycosis cases among solid organ transplant recipients.</title>
        <authorList>
            <person name="Nguyen M.H."/>
            <person name="Kaul D."/>
            <person name="Muto C."/>
            <person name="Cheng S.J."/>
            <person name="Richter R.A."/>
            <person name="Bruno V.M."/>
            <person name="Liu G."/>
            <person name="Beyhan S."/>
            <person name="Sundermann A.J."/>
            <person name="Mounaud S."/>
            <person name="Pasculle A.W."/>
            <person name="Nierman W.C."/>
            <person name="Driscoll E."/>
            <person name="Cumbie R."/>
            <person name="Clancy C.J."/>
            <person name="Dupont C.L."/>
        </authorList>
    </citation>
    <scope>NUCLEOTIDE SEQUENCE</scope>
    <source>
        <strain evidence="7">GL16</strain>
    </source>
</reference>
<dbReference type="PANTHER" id="PTHR45649:SF26">
    <property type="entry name" value="OS04G0435100 PROTEIN"/>
    <property type="match status" value="1"/>
</dbReference>
<feature type="transmembrane region" description="Helical" evidence="6">
    <location>
        <begin position="31"/>
        <end position="54"/>
    </location>
</feature>
<evidence type="ECO:0000256" key="3">
    <source>
        <dbReference type="ARBA" id="ARBA00022692"/>
    </source>
</evidence>
<dbReference type="EMBL" id="JAANIT010000263">
    <property type="protein sequence ID" value="KAG1549715.1"/>
    <property type="molecule type" value="Genomic_DNA"/>
</dbReference>
<evidence type="ECO:0000256" key="1">
    <source>
        <dbReference type="ARBA" id="ARBA00004141"/>
    </source>
</evidence>
<organism evidence="7 8">
    <name type="scientific">Rhizopus oryzae</name>
    <name type="common">Mucormycosis agent</name>
    <name type="synonym">Rhizopus arrhizus var. delemar</name>
    <dbReference type="NCBI Taxonomy" id="64495"/>
    <lineage>
        <taxon>Eukaryota</taxon>
        <taxon>Fungi</taxon>
        <taxon>Fungi incertae sedis</taxon>
        <taxon>Mucoromycota</taxon>
        <taxon>Mucoromycotina</taxon>
        <taxon>Mucoromycetes</taxon>
        <taxon>Mucorales</taxon>
        <taxon>Mucorineae</taxon>
        <taxon>Rhizopodaceae</taxon>
        <taxon>Rhizopus</taxon>
    </lineage>
</organism>